<keyword evidence="3 16" id="KW-0813">Transport</keyword>
<dbReference type="PANTHER" id="PTHR10721:SF1">
    <property type="entry name" value="MITOCHONDRIAL IMPORT INNER MEMBRANE TRANSLOCASE SUBUNIT TIM44"/>
    <property type="match status" value="1"/>
</dbReference>
<evidence type="ECO:0000256" key="10">
    <source>
        <dbReference type="ARBA" id="ARBA00023010"/>
    </source>
</evidence>
<dbReference type="AlphaFoldDB" id="A0A1W4XKW4"/>
<evidence type="ECO:0000256" key="12">
    <source>
        <dbReference type="ARBA" id="ARBA00023136"/>
    </source>
</evidence>
<dbReference type="GO" id="GO:0005524">
    <property type="term" value="F:ATP binding"/>
    <property type="evidence" value="ECO:0007669"/>
    <property type="project" value="UniProtKB-KW"/>
</dbReference>
<dbReference type="InterPro" id="IPR007379">
    <property type="entry name" value="Tim44-like_dom"/>
</dbReference>
<dbReference type="KEGG" id="apln:108745147"/>
<dbReference type="OrthoDB" id="10265990at2759"/>
<proteinExistence type="inferred from homology"/>
<evidence type="ECO:0000256" key="1">
    <source>
        <dbReference type="ARBA" id="ARBA00004443"/>
    </source>
</evidence>
<keyword evidence="19" id="KW-1185">Reference proteome</keyword>
<evidence type="ECO:0000256" key="7">
    <source>
        <dbReference type="ARBA" id="ARBA00022840"/>
    </source>
</evidence>
<protein>
    <recommendedName>
        <fullName evidence="15 16">Mitochondrial import inner membrane translocase subunit TIM44</fullName>
    </recommendedName>
</protein>
<dbReference type="STRING" id="224129.A0A1W4XKW4"/>
<name>A0A1W4XKW4_AGRPL</name>
<dbReference type="SMART" id="SM00978">
    <property type="entry name" value="Tim44"/>
    <property type="match status" value="1"/>
</dbReference>
<keyword evidence="6 16" id="KW-0999">Mitochondrion inner membrane</keyword>
<dbReference type="InterPro" id="IPR017303">
    <property type="entry name" value="Tim44"/>
</dbReference>
<dbReference type="GeneID" id="108745147"/>
<evidence type="ECO:0000259" key="18">
    <source>
        <dbReference type="SMART" id="SM00978"/>
    </source>
</evidence>
<evidence type="ECO:0000256" key="13">
    <source>
        <dbReference type="ARBA" id="ARBA00057148"/>
    </source>
</evidence>
<gene>
    <name evidence="20" type="primary">LOC108745147</name>
</gene>
<keyword evidence="12 16" id="KW-0472">Membrane</keyword>
<evidence type="ECO:0000256" key="4">
    <source>
        <dbReference type="ARBA" id="ARBA00022553"/>
    </source>
</evidence>
<dbReference type="FunCoup" id="A0A1W4XKW4">
    <property type="interactions" value="1936"/>
</dbReference>
<reference evidence="20" key="1">
    <citation type="submission" date="2025-08" db="UniProtKB">
        <authorList>
            <consortium name="RefSeq"/>
        </authorList>
    </citation>
    <scope>IDENTIFICATION</scope>
    <source>
        <tissue evidence="20">Entire body</tissue>
    </source>
</reference>
<organism evidence="19 20">
    <name type="scientific">Agrilus planipennis</name>
    <name type="common">Emerald ash borer</name>
    <name type="synonym">Agrilus marcopoli</name>
    <dbReference type="NCBI Taxonomy" id="224129"/>
    <lineage>
        <taxon>Eukaryota</taxon>
        <taxon>Metazoa</taxon>
        <taxon>Ecdysozoa</taxon>
        <taxon>Arthropoda</taxon>
        <taxon>Hexapoda</taxon>
        <taxon>Insecta</taxon>
        <taxon>Pterygota</taxon>
        <taxon>Neoptera</taxon>
        <taxon>Endopterygota</taxon>
        <taxon>Coleoptera</taxon>
        <taxon>Polyphaga</taxon>
        <taxon>Elateriformia</taxon>
        <taxon>Buprestoidea</taxon>
        <taxon>Buprestidae</taxon>
        <taxon>Agrilinae</taxon>
        <taxon>Agrilus</taxon>
    </lineage>
</organism>
<keyword evidence="17" id="KW-0175">Coiled coil</keyword>
<dbReference type="RefSeq" id="XP_018336751.1">
    <property type="nucleotide sequence ID" value="XM_018481249.1"/>
</dbReference>
<comment type="function">
    <text evidence="13">Essential component of the PAM complex, a complex required for the translocation of transit peptide-containing proteins from the inner membrane into the mitochondrial matrix in an ATP-dependent manner. Recruits mitochondrial HSP70 to drive protein translocation into the matrix using ATP as an energy source.</text>
</comment>
<dbReference type="InterPro" id="IPR039544">
    <property type="entry name" value="Tim44-like"/>
</dbReference>
<dbReference type="PANTHER" id="PTHR10721">
    <property type="entry name" value="MITOCHONDRIAL IMPORT INNER MEMBRANE TRANSLOCASE SUBUNIT TIM44"/>
    <property type="match status" value="1"/>
</dbReference>
<dbReference type="InParanoid" id="A0A1W4XKW4"/>
<keyword evidence="7" id="KW-0067">ATP-binding</keyword>
<dbReference type="NCBIfam" id="NF033779">
    <property type="entry name" value="Tim44_TimA_adap"/>
    <property type="match status" value="1"/>
</dbReference>
<dbReference type="GO" id="GO:0051087">
    <property type="term" value="F:protein-folding chaperone binding"/>
    <property type="evidence" value="ECO:0007669"/>
    <property type="project" value="InterPro"/>
</dbReference>
<feature type="domain" description="Tim44-like" evidence="18">
    <location>
        <begin position="273"/>
        <end position="422"/>
    </location>
</feature>
<accession>A0A1W4XKW4</accession>
<keyword evidence="10 16" id="KW-0811">Translocation</keyword>
<comment type="subunit">
    <text evidence="14">Probable component of the PAM complex at least composed of a mitochondrial HSP70 protein, GRPEL1 or GRPEL2, TIMM44, TIMM16/PAM16 and TIMM14/DNAJC19. The complex interacts with the TIMM23 component of the TIM23 complex. Interacts with SLC25A4/ANT1 and SLC25A5/ANT2; leading to inhibit the presequence translocase TIMM23, thereby promoting stabilization of PINK1.</text>
</comment>
<evidence type="ECO:0000256" key="14">
    <source>
        <dbReference type="ARBA" id="ARBA00063163"/>
    </source>
</evidence>
<evidence type="ECO:0000256" key="5">
    <source>
        <dbReference type="ARBA" id="ARBA00022741"/>
    </source>
</evidence>
<sequence length="429" mass="49432">MHHCQRLFIPIYCIRQFSGTLRLSNEFNYGVRFYSKEVRKTSFLSRLYDNFREEMAKNKELKESLKKFRDEAEKLEQSDALKAARQKFETVEKEASKSSEVLKERLGSIRGKVKDVIKEAGETEFVKKAGKLTEDLSKNVSGISEKASEIGKSSAFKSISQATEAVRKEIDTSSMHGRVYQSPDKLRKRKETVGVQAAKFYEPDTKTTGMELHKDSRFYQSWQNFKENNPYVHKVMDWKLRYDESNNPVIRASRALTDKITDIVGGLFQKTELSETLTEICKIDNSFEQKKFLKQCETDIIPNILEAMTHGDLEILKDWCHEGPYNIFAIPIQEAKQRGYKIDSKILDIDNVDLVMGKVMEQGPVLVITFIAQQIMCVRDKDNNIVEGDPNKIMRVNYVWVLCRDSSEPDSRAAWRLLDISASSNEQLV</sequence>
<keyword evidence="8 16" id="KW-0653">Protein transport</keyword>
<comment type="subcellular location">
    <subcellularLocation>
        <location evidence="1">Mitochondrion inner membrane</location>
        <topology evidence="1">Peripheral membrane protein</topology>
        <orientation evidence="1">Matrix side</orientation>
    </subcellularLocation>
</comment>
<evidence type="ECO:0000256" key="17">
    <source>
        <dbReference type="SAM" id="Coils"/>
    </source>
</evidence>
<evidence type="ECO:0000256" key="16">
    <source>
        <dbReference type="PIRNR" id="PIRNR037871"/>
    </source>
</evidence>
<dbReference type="Pfam" id="PF04280">
    <property type="entry name" value="Tim44"/>
    <property type="match status" value="1"/>
</dbReference>
<dbReference type="Gene3D" id="3.10.450.240">
    <property type="match status" value="1"/>
</dbReference>
<dbReference type="GO" id="GO:0005743">
    <property type="term" value="C:mitochondrial inner membrane"/>
    <property type="evidence" value="ECO:0007669"/>
    <property type="project" value="UniProtKB-SubCell"/>
</dbReference>
<dbReference type="SUPFAM" id="SSF54427">
    <property type="entry name" value="NTF2-like"/>
    <property type="match status" value="1"/>
</dbReference>
<evidence type="ECO:0000256" key="3">
    <source>
        <dbReference type="ARBA" id="ARBA00022448"/>
    </source>
</evidence>
<dbReference type="GO" id="GO:0030150">
    <property type="term" value="P:protein import into mitochondrial matrix"/>
    <property type="evidence" value="ECO:0007669"/>
    <property type="project" value="InterPro"/>
</dbReference>
<feature type="coiled-coil region" evidence="17">
    <location>
        <begin position="51"/>
        <end position="94"/>
    </location>
</feature>
<keyword evidence="4" id="KW-0597">Phosphoprotein</keyword>
<evidence type="ECO:0000256" key="8">
    <source>
        <dbReference type="ARBA" id="ARBA00022927"/>
    </source>
</evidence>
<evidence type="ECO:0000256" key="11">
    <source>
        <dbReference type="ARBA" id="ARBA00023128"/>
    </source>
</evidence>
<evidence type="ECO:0000256" key="6">
    <source>
        <dbReference type="ARBA" id="ARBA00022792"/>
    </source>
</evidence>
<evidence type="ECO:0000256" key="15">
    <source>
        <dbReference type="ARBA" id="ARBA00074309"/>
    </source>
</evidence>
<dbReference type="PIRSF" id="PIRSF037871">
    <property type="entry name" value="TIM44"/>
    <property type="match status" value="1"/>
</dbReference>
<evidence type="ECO:0000313" key="19">
    <source>
        <dbReference type="Proteomes" id="UP000192223"/>
    </source>
</evidence>
<keyword evidence="11 16" id="KW-0496">Mitochondrion</keyword>
<evidence type="ECO:0000256" key="9">
    <source>
        <dbReference type="ARBA" id="ARBA00022946"/>
    </source>
</evidence>
<keyword evidence="9" id="KW-0809">Transit peptide</keyword>
<comment type="similarity">
    <text evidence="2 16">Belongs to the Tim44 family.</text>
</comment>
<dbReference type="InterPro" id="IPR032710">
    <property type="entry name" value="NTF2-like_dom_sf"/>
</dbReference>
<dbReference type="FunFam" id="3.10.450.240:FF:000001">
    <property type="entry name" value="Mitochondrial import inner membrane translocase subunit TIM44"/>
    <property type="match status" value="1"/>
</dbReference>
<keyword evidence="5" id="KW-0547">Nucleotide-binding</keyword>
<evidence type="ECO:0000313" key="20">
    <source>
        <dbReference type="RefSeq" id="XP_018336751.1"/>
    </source>
</evidence>
<dbReference type="Proteomes" id="UP000192223">
    <property type="component" value="Unplaced"/>
</dbReference>
<evidence type="ECO:0000256" key="2">
    <source>
        <dbReference type="ARBA" id="ARBA00009597"/>
    </source>
</evidence>